<dbReference type="FunFam" id="3.40.50.10140:FF:000007">
    <property type="entry name" value="Disease resistance protein (TIR-NBS-LRR class)"/>
    <property type="match status" value="1"/>
</dbReference>
<dbReference type="InterPro" id="IPR058192">
    <property type="entry name" value="WHD_ROQ1-like"/>
</dbReference>
<dbReference type="InterPro" id="IPR032675">
    <property type="entry name" value="LRR_dom_sf"/>
</dbReference>
<dbReference type="Pfam" id="PF23282">
    <property type="entry name" value="WHD_ROQ1"/>
    <property type="match status" value="1"/>
</dbReference>
<evidence type="ECO:0000256" key="2">
    <source>
        <dbReference type="ARBA" id="ARBA00022737"/>
    </source>
</evidence>
<dbReference type="Pfam" id="PF01582">
    <property type="entry name" value="TIR"/>
    <property type="match status" value="1"/>
</dbReference>
<keyword evidence="2" id="KW-0677">Repeat</keyword>
<proteinExistence type="predicted"/>
<evidence type="ECO:0000313" key="6">
    <source>
        <dbReference type="EMBL" id="KAL1216026.1"/>
    </source>
</evidence>
<protein>
    <submittedName>
        <fullName evidence="6">Disease resistance protein RUN1</fullName>
    </submittedName>
</protein>
<comment type="caution">
    <text evidence="6">The sequence shown here is derived from an EMBL/GenBank/DDBJ whole genome shotgun (WGS) entry which is preliminary data.</text>
</comment>
<dbReference type="Gene3D" id="1.10.8.430">
    <property type="entry name" value="Helical domain of apoptotic protease-activating factors"/>
    <property type="match status" value="1"/>
</dbReference>
<evidence type="ECO:0000259" key="5">
    <source>
        <dbReference type="PROSITE" id="PS50104"/>
    </source>
</evidence>
<organism evidence="6 7">
    <name type="scientific">Cardamine amara subsp. amara</name>
    <dbReference type="NCBI Taxonomy" id="228776"/>
    <lineage>
        <taxon>Eukaryota</taxon>
        <taxon>Viridiplantae</taxon>
        <taxon>Streptophyta</taxon>
        <taxon>Embryophyta</taxon>
        <taxon>Tracheophyta</taxon>
        <taxon>Spermatophyta</taxon>
        <taxon>Magnoliopsida</taxon>
        <taxon>eudicotyledons</taxon>
        <taxon>Gunneridae</taxon>
        <taxon>Pentapetalae</taxon>
        <taxon>rosids</taxon>
        <taxon>malvids</taxon>
        <taxon>Brassicales</taxon>
        <taxon>Brassicaceae</taxon>
        <taxon>Cardamineae</taxon>
        <taxon>Cardamine</taxon>
    </lineage>
</organism>
<dbReference type="Gene3D" id="3.40.50.10140">
    <property type="entry name" value="Toll/interleukin-1 receptor homology (TIR) domain"/>
    <property type="match status" value="1"/>
</dbReference>
<dbReference type="SUPFAM" id="SSF52200">
    <property type="entry name" value="Toll/Interleukin receptor TIR domain"/>
    <property type="match status" value="1"/>
</dbReference>
<dbReference type="Gene3D" id="3.40.50.300">
    <property type="entry name" value="P-loop containing nucleotide triphosphate hydrolases"/>
    <property type="match status" value="1"/>
</dbReference>
<dbReference type="PANTHER" id="PTHR11017">
    <property type="entry name" value="LEUCINE-RICH REPEAT-CONTAINING PROTEIN"/>
    <property type="match status" value="1"/>
</dbReference>
<dbReference type="InterPro" id="IPR000157">
    <property type="entry name" value="TIR_dom"/>
</dbReference>
<dbReference type="InterPro" id="IPR042197">
    <property type="entry name" value="Apaf_helical"/>
</dbReference>
<feature type="transmembrane region" description="Helical" evidence="4">
    <location>
        <begin position="1125"/>
        <end position="1144"/>
    </location>
</feature>
<dbReference type="PROSITE" id="PS50104">
    <property type="entry name" value="TIR"/>
    <property type="match status" value="1"/>
</dbReference>
<name>A0ABD1BAS2_CARAN</name>
<dbReference type="InterPro" id="IPR035897">
    <property type="entry name" value="Toll_tir_struct_dom_sf"/>
</dbReference>
<dbReference type="Gene3D" id="3.80.10.10">
    <property type="entry name" value="Ribonuclease Inhibitor"/>
    <property type="match status" value="2"/>
</dbReference>
<dbReference type="EMBL" id="JBANAX010000277">
    <property type="protein sequence ID" value="KAL1216026.1"/>
    <property type="molecule type" value="Genomic_DNA"/>
</dbReference>
<evidence type="ECO:0000256" key="4">
    <source>
        <dbReference type="SAM" id="Phobius"/>
    </source>
</evidence>
<gene>
    <name evidence="6" type="ORF">V5N11_011347</name>
</gene>
<keyword evidence="4" id="KW-0812">Transmembrane</keyword>
<evidence type="ECO:0000256" key="3">
    <source>
        <dbReference type="ARBA" id="ARBA00023027"/>
    </source>
</evidence>
<evidence type="ECO:0000256" key="1">
    <source>
        <dbReference type="ARBA" id="ARBA00022614"/>
    </source>
</evidence>
<evidence type="ECO:0000313" key="7">
    <source>
        <dbReference type="Proteomes" id="UP001558713"/>
    </source>
</evidence>
<dbReference type="SMART" id="SM00255">
    <property type="entry name" value="TIR"/>
    <property type="match status" value="1"/>
</dbReference>
<keyword evidence="1" id="KW-0433">Leucine-rich repeat</keyword>
<dbReference type="InterPro" id="IPR002182">
    <property type="entry name" value="NB-ARC"/>
</dbReference>
<dbReference type="InterPro" id="IPR044974">
    <property type="entry name" value="Disease_R_plants"/>
</dbReference>
<dbReference type="InterPro" id="IPR027417">
    <property type="entry name" value="P-loop_NTPase"/>
</dbReference>
<dbReference type="SUPFAM" id="SSF52058">
    <property type="entry name" value="L domain-like"/>
    <property type="match status" value="1"/>
</dbReference>
<dbReference type="PANTHER" id="PTHR11017:SF271">
    <property type="entry name" value="DISEASE RESISTANCE PROTEIN (TIR-NBS-LRR CLASS) FAMILY"/>
    <property type="match status" value="1"/>
</dbReference>
<dbReference type="AlphaFoldDB" id="A0ABD1BAS2"/>
<keyword evidence="4" id="KW-1133">Transmembrane helix</keyword>
<sequence>MFGMAEAMGRSSELWKYDVFLSFRGEDVRKNFLSHLYDSLRRYGISTFMDDVELERGEYISLQLLEAIETSKILIVVLSKDYASSAWCLDELVHIMKGRRSNPRQLVFPIFFYVDPSNVRRQKGSYANSFSKHKSRYSVNKVKDWREALTEVANLSGWDIRYRSEAKCIESITREILKRLPCRYLHVPSYAVGMGSRLQHISSLLSIGSDEVRVIGIWGMGGIGKTTLAKVAFNEFSHLFEGSSFLEHFREYSKKPEGRTHLRQQLCSDILKGNDIEFNSLDHAVKNRFRSKSVLIVIDDVDDIHQLNSAAIDLNCFGRGSKIIITTRNMHLLKQLRVEESWSPKELNGDESLELLSWHAFRTSEPPKEFLQLSEKVVTYCAGLPLAVEVLGASLVDRNISEWESMLQMLKQIPDDNIQGKLQISFDSLNKIQKDAFLDIACFFIGMERDYVACLYPDIVLSVLMEMCLFTVRDNKIMMHDLLRDMGRQIVQEKSPKNCGERSRLWHSDDVISVLTKDSGTDAIEGLSLKAEVMDVRYLEVEAFSKMQELRLLELSYVNLKGSYAKFSKHLRWLSWHGFSLEYIPTSFNLRSLVVMDMRYSNLKRLYEAQEHPQLLKYLDLSHSVQLTETPDFSYLPNLEKLLLINCESLVLVHKSIGILHEKLVLLNLSSCIKLDALPEELYKLKSLETLLSRCSKLERLDDALGELESLTTLAADYTALREIPSSINKLKKLKKLLLNNCKGSLSDGIDNTHSEKSFSGALVLPISLNGLSHLSTLSLGYCNLSDELIPKDLGSLSCLMDLDLQGNSFCNLQTDFASLPSLQKLQLSDCSRLQSIFSLPRSLLSFYAENCISLERTPDLSECSSLETLHLNDCLNLVETPGIHNTKVLLRVEIERCKLACYNTSKMILEGWVQRNRGGIYLPGYNLPNWVSFKGKMPSFSFTVPETDNSDPVVGFTLWTHFLGGVDDSHTFPTAITVKNHTRGGAWIHKLGSSPWINSNILTKDFHLETGDQIEVEGDCDDSINLETGFALTYNAIVSSDLNLADTQFINGQDVLSYRGSDVNLICNRKMFETEVIHTGFSMDGENGVVSDLYACSILTETSRYQENTQQLMDESHYRSYRQMILRTLMGGICLLALVVIVVKYDDWVCK</sequence>
<feature type="domain" description="TIR" evidence="5">
    <location>
        <begin position="15"/>
        <end position="180"/>
    </location>
</feature>
<keyword evidence="7" id="KW-1185">Reference proteome</keyword>
<dbReference type="Pfam" id="PF00931">
    <property type="entry name" value="NB-ARC"/>
    <property type="match status" value="1"/>
</dbReference>
<keyword evidence="3" id="KW-0520">NAD</keyword>
<dbReference type="PRINTS" id="PR00364">
    <property type="entry name" value="DISEASERSIST"/>
</dbReference>
<dbReference type="SUPFAM" id="SSF52540">
    <property type="entry name" value="P-loop containing nucleoside triphosphate hydrolases"/>
    <property type="match status" value="1"/>
</dbReference>
<dbReference type="Proteomes" id="UP001558713">
    <property type="component" value="Unassembled WGS sequence"/>
</dbReference>
<keyword evidence="4" id="KW-0472">Membrane</keyword>
<accession>A0ABD1BAS2</accession>
<reference evidence="6 7" key="1">
    <citation type="submission" date="2024-04" db="EMBL/GenBank/DDBJ databases">
        <title>Genome assembly C_amara_ONT_v2.</title>
        <authorList>
            <person name="Yant L."/>
            <person name="Moore C."/>
            <person name="Slenker M."/>
        </authorList>
    </citation>
    <scope>NUCLEOTIDE SEQUENCE [LARGE SCALE GENOMIC DNA]</scope>
    <source>
        <tissue evidence="6">Leaf</tissue>
    </source>
</reference>